<accession>A0ABT1PMH1</accession>
<evidence type="ECO:0000259" key="2">
    <source>
        <dbReference type="Pfam" id="PF13581"/>
    </source>
</evidence>
<dbReference type="CDD" id="cd16936">
    <property type="entry name" value="HATPase_RsbW-like"/>
    <property type="match status" value="1"/>
</dbReference>
<evidence type="ECO:0000313" key="3">
    <source>
        <dbReference type="EMBL" id="MCQ4045768.1"/>
    </source>
</evidence>
<keyword evidence="1" id="KW-0808">Transferase</keyword>
<reference evidence="3 4" key="1">
    <citation type="submission" date="2022-06" db="EMBL/GenBank/DDBJ databases">
        <title>Draft genome sequence of type strain Streptomyces rubrisoli DSM 42083.</title>
        <authorList>
            <person name="Duangmal K."/>
            <person name="Klaysubun C."/>
        </authorList>
    </citation>
    <scope>NUCLEOTIDE SEQUENCE [LARGE SCALE GENOMIC DNA]</scope>
    <source>
        <strain evidence="3 4">DSM 42083</strain>
    </source>
</reference>
<dbReference type="InterPro" id="IPR050267">
    <property type="entry name" value="Anti-sigma-factor_SerPK"/>
</dbReference>
<dbReference type="PANTHER" id="PTHR35526">
    <property type="entry name" value="ANTI-SIGMA-F FACTOR RSBW-RELATED"/>
    <property type="match status" value="1"/>
</dbReference>
<dbReference type="EMBL" id="JANFNH010000048">
    <property type="protein sequence ID" value="MCQ4045768.1"/>
    <property type="molecule type" value="Genomic_DNA"/>
</dbReference>
<dbReference type="Proteomes" id="UP001206206">
    <property type="component" value="Unassembled WGS sequence"/>
</dbReference>
<protein>
    <submittedName>
        <fullName evidence="3">ATP-binding protein</fullName>
    </submittedName>
</protein>
<dbReference type="GO" id="GO:0005524">
    <property type="term" value="F:ATP binding"/>
    <property type="evidence" value="ECO:0007669"/>
    <property type="project" value="UniProtKB-KW"/>
</dbReference>
<gene>
    <name evidence="3" type="ORF">NON19_27980</name>
</gene>
<dbReference type="PANTHER" id="PTHR35526:SF3">
    <property type="entry name" value="ANTI-SIGMA-F FACTOR RSBW"/>
    <property type="match status" value="1"/>
</dbReference>
<keyword evidence="3" id="KW-0067">ATP-binding</keyword>
<dbReference type="InterPro" id="IPR036890">
    <property type="entry name" value="HATPase_C_sf"/>
</dbReference>
<dbReference type="Gene3D" id="3.30.565.10">
    <property type="entry name" value="Histidine kinase-like ATPase, C-terminal domain"/>
    <property type="match status" value="1"/>
</dbReference>
<sequence>MMTELHVHSEGLLACAERSFTRDLTAVADARTFVSALLTRWGITKGFDDIRLCVSELATNALVHGVSSTHGFTLRVVASLQWLRVEVEDNAPGRPVRRASRCEGTSGRGLLLVSAMADAWGVDEQADGKVVWAEFKLHTSVTEHAVGAAC</sequence>
<keyword evidence="1" id="KW-0723">Serine/threonine-protein kinase</keyword>
<evidence type="ECO:0000256" key="1">
    <source>
        <dbReference type="ARBA" id="ARBA00022527"/>
    </source>
</evidence>
<keyword evidence="4" id="KW-1185">Reference proteome</keyword>
<evidence type="ECO:0000313" key="4">
    <source>
        <dbReference type="Proteomes" id="UP001206206"/>
    </source>
</evidence>
<comment type="caution">
    <text evidence="3">The sequence shown here is derived from an EMBL/GenBank/DDBJ whole genome shotgun (WGS) entry which is preliminary data.</text>
</comment>
<organism evidence="3 4">
    <name type="scientific">Streptantibioticus rubrisoli</name>
    <dbReference type="NCBI Taxonomy" id="1387313"/>
    <lineage>
        <taxon>Bacteria</taxon>
        <taxon>Bacillati</taxon>
        <taxon>Actinomycetota</taxon>
        <taxon>Actinomycetes</taxon>
        <taxon>Kitasatosporales</taxon>
        <taxon>Streptomycetaceae</taxon>
        <taxon>Streptantibioticus</taxon>
    </lineage>
</organism>
<keyword evidence="1" id="KW-0418">Kinase</keyword>
<name>A0ABT1PMH1_9ACTN</name>
<keyword evidence="3" id="KW-0547">Nucleotide-binding</keyword>
<dbReference type="Pfam" id="PF13581">
    <property type="entry name" value="HATPase_c_2"/>
    <property type="match status" value="1"/>
</dbReference>
<dbReference type="SUPFAM" id="SSF55874">
    <property type="entry name" value="ATPase domain of HSP90 chaperone/DNA topoisomerase II/histidine kinase"/>
    <property type="match status" value="1"/>
</dbReference>
<dbReference type="InterPro" id="IPR003594">
    <property type="entry name" value="HATPase_dom"/>
</dbReference>
<feature type="domain" description="Histidine kinase/HSP90-like ATPase" evidence="2">
    <location>
        <begin position="21"/>
        <end position="133"/>
    </location>
</feature>
<proteinExistence type="predicted"/>
<dbReference type="RefSeq" id="WP_255931916.1">
    <property type="nucleotide sequence ID" value="NZ_JANFNH010000048.1"/>
</dbReference>